<comment type="similarity">
    <text evidence="1">Belongs to the RINT1 family.</text>
</comment>
<feature type="region of interest" description="Disordered" evidence="5">
    <location>
        <begin position="1"/>
        <end position="36"/>
    </location>
</feature>
<evidence type="ECO:0000256" key="1">
    <source>
        <dbReference type="ARBA" id="ARBA00061158"/>
    </source>
</evidence>
<dbReference type="PROSITE" id="PS51386">
    <property type="entry name" value="RINT1_TIP20"/>
    <property type="match status" value="1"/>
</dbReference>
<sequence length="703" mass="79409">MAAPSAEQQNGQSDESDLQSPISTNYEDSETESGEGALPDYVVELIEKEIGVDLKSLKKVSALLEKLTAENKLLEEQVLTVSSSVPLRVSAALSAAEESRVSLEGLLQRERVLSNTLIQHLQGAQPWADSLGRTLEQLDNTEKHMKYLQCLSRIEELRQDWVVDRTGLQTGLSCRQDWVIDTTGFFNLFLSDDLISEKPTSVSRVGLPPTTPLSLPVQIMLLPLSKRFRYHFTGNRQTNSLNKPEWFLTQVLMWMGNSSNFMEEKIQPILDRNGANVNAKVELCRGLLTLAQEKLALDAPRLLYDDALFCHLVDEILQFERELRTTHSYPSTLPGVLHVLLEEVVLQKWLTVERKMAIEKVDAMLSAEGAWSSQYKDISDMDELKAPDCAETFMTLLLVITDRYRALPCPRAQLRFLALQRELVDDFRIRLTQVMKEESRNPLGARYCAILNAANYISTVLGDWGDNVFFLQLQQSAVALGEEELLGPLGVTESGRLASLEGSLFEGLLGLLERLRGDMLGRLLEAVMRDVQKKAQPYCRDRWLSLPSQCDQATMSLSSLACPLMLCLRDHLLQLQQMLCLPLFQTGWQDLAERLDLFLYQNVILYNHFNEGGAAQLQFDMTRNLFPLFGHYCKRPENFFKHVKEACVILCLNVGSALLLRDVLRQAEEDEDPTSALNELGVYRLAPCDVLILLNLRASWPGK</sequence>
<accession>A0A8C7RA98</accession>
<protein>
    <recommendedName>
        <fullName evidence="2">RAD50-interacting protein 1</fullName>
    </recommendedName>
    <alternativeName>
        <fullName evidence="3">RAD50 interactor 1</fullName>
    </alternativeName>
</protein>
<reference evidence="6" key="1">
    <citation type="submission" date="2020-07" db="EMBL/GenBank/DDBJ databases">
        <title>A long reads based de novo assembly of the rainbow trout Arlee double haploid line genome.</title>
        <authorList>
            <person name="Gao G."/>
            <person name="Palti Y."/>
        </authorList>
    </citation>
    <scope>NUCLEOTIDE SEQUENCE [LARGE SCALE GENOMIC DNA]</scope>
</reference>
<dbReference type="PANTHER" id="PTHR13520:SF0">
    <property type="entry name" value="RAD50-INTERACTING PROTEIN 1"/>
    <property type="match status" value="1"/>
</dbReference>
<dbReference type="GeneTree" id="ENSGT00390000017006"/>
<evidence type="ECO:0000256" key="2">
    <source>
        <dbReference type="ARBA" id="ARBA00073943"/>
    </source>
</evidence>
<name>A0A8C7RA98_ONCMY</name>
<dbReference type="Gene3D" id="1.20.58.670">
    <property type="entry name" value="Dsl1p vesicle tethering complex, Tip20p subunit, domain D"/>
    <property type="match status" value="1"/>
</dbReference>
<dbReference type="GO" id="GO:0006888">
    <property type="term" value="P:endoplasmic reticulum to Golgi vesicle-mediated transport"/>
    <property type="evidence" value="ECO:0007669"/>
    <property type="project" value="InterPro"/>
</dbReference>
<evidence type="ECO:0000313" key="6">
    <source>
        <dbReference type="Ensembl" id="ENSOMYP00000049392.2"/>
    </source>
</evidence>
<dbReference type="PANTHER" id="PTHR13520">
    <property type="entry name" value="RAD50-INTERACTING PROTEIN 1 RINT-1"/>
    <property type="match status" value="1"/>
</dbReference>
<keyword evidence="4" id="KW-0175">Coiled coil</keyword>
<dbReference type="GO" id="GO:0060628">
    <property type="term" value="P:regulation of ER to Golgi vesicle-mediated transport"/>
    <property type="evidence" value="ECO:0007669"/>
    <property type="project" value="TreeGrafter"/>
</dbReference>
<dbReference type="GO" id="GO:0006890">
    <property type="term" value="P:retrograde vesicle-mediated transport, Golgi to endoplasmic reticulum"/>
    <property type="evidence" value="ECO:0007669"/>
    <property type="project" value="InterPro"/>
</dbReference>
<dbReference type="InterPro" id="IPR042044">
    <property type="entry name" value="EXOC6PINT-1/Sec15/Tip20_C_dom2"/>
</dbReference>
<evidence type="ECO:0000313" key="7">
    <source>
        <dbReference type="Proteomes" id="UP000694395"/>
    </source>
</evidence>
<dbReference type="GO" id="GO:0070939">
    <property type="term" value="C:Dsl1/NZR complex"/>
    <property type="evidence" value="ECO:0007669"/>
    <property type="project" value="InterPro"/>
</dbReference>
<dbReference type="AlphaFoldDB" id="A0A8C7RA98"/>
<dbReference type="InterPro" id="IPR007528">
    <property type="entry name" value="RINT1_Tip20"/>
</dbReference>
<dbReference type="Ensembl" id="ENSOMYT00000053692.2">
    <property type="protein sequence ID" value="ENSOMYP00000049392.2"/>
    <property type="gene ID" value="ENSOMYG00000022347.2"/>
</dbReference>
<proteinExistence type="inferred from homology"/>
<dbReference type="Pfam" id="PF04437">
    <property type="entry name" value="RINT1_TIP1"/>
    <property type="match status" value="1"/>
</dbReference>
<evidence type="ECO:0000256" key="5">
    <source>
        <dbReference type="SAM" id="MobiDB-lite"/>
    </source>
</evidence>
<feature type="coiled-coil region" evidence="4">
    <location>
        <begin position="57"/>
        <end position="84"/>
    </location>
</feature>
<organism evidence="6 7">
    <name type="scientific">Oncorhynchus mykiss</name>
    <name type="common">Rainbow trout</name>
    <name type="synonym">Salmo gairdneri</name>
    <dbReference type="NCBI Taxonomy" id="8022"/>
    <lineage>
        <taxon>Eukaryota</taxon>
        <taxon>Metazoa</taxon>
        <taxon>Chordata</taxon>
        <taxon>Craniata</taxon>
        <taxon>Vertebrata</taxon>
        <taxon>Euteleostomi</taxon>
        <taxon>Actinopterygii</taxon>
        <taxon>Neopterygii</taxon>
        <taxon>Teleostei</taxon>
        <taxon>Protacanthopterygii</taxon>
        <taxon>Salmoniformes</taxon>
        <taxon>Salmonidae</taxon>
        <taxon>Salmoninae</taxon>
        <taxon>Oncorhynchus</taxon>
    </lineage>
</organism>
<feature type="compositionally biased region" description="Polar residues" evidence="5">
    <location>
        <begin position="1"/>
        <end position="26"/>
    </location>
</feature>
<evidence type="ECO:0000256" key="4">
    <source>
        <dbReference type="SAM" id="Coils"/>
    </source>
</evidence>
<keyword evidence="7" id="KW-1185">Reference proteome</keyword>
<evidence type="ECO:0000256" key="3">
    <source>
        <dbReference type="ARBA" id="ARBA00079551"/>
    </source>
</evidence>
<reference evidence="6" key="2">
    <citation type="submission" date="2025-08" db="UniProtKB">
        <authorList>
            <consortium name="Ensembl"/>
        </authorList>
    </citation>
    <scope>IDENTIFICATION</scope>
</reference>
<reference evidence="6" key="3">
    <citation type="submission" date="2025-09" db="UniProtKB">
        <authorList>
            <consortium name="Ensembl"/>
        </authorList>
    </citation>
    <scope>IDENTIFICATION</scope>
</reference>
<dbReference type="Proteomes" id="UP000694395">
    <property type="component" value="Chromosome 21"/>
</dbReference>
<gene>
    <name evidence="6" type="primary">LOC110499792</name>
</gene>
<dbReference type="FunFam" id="1.20.58.670:FF:000003">
    <property type="entry name" value="RAD50-interacting protein 1"/>
    <property type="match status" value="1"/>
</dbReference>